<evidence type="ECO:0000256" key="6">
    <source>
        <dbReference type="ARBA" id="ARBA00022692"/>
    </source>
</evidence>
<keyword evidence="7" id="KW-0479">Metal-binding</keyword>
<organism evidence="17 18">
    <name type="scientific">Corchorus capsularis</name>
    <name type="common">Jute</name>
    <dbReference type="NCBI Taxonomy" id="210143"/>
    <lineage>
        <taxon>Eukaryota</taxon>
        <taxon>Viridiplantae</taxon>
        <taxon>Streptophyta</taxon>
        <taxon>Embryophyta</taxon>
        <taxon>Tracheophyta</taxon>
        <taxon>Spermatophyta</taxon>
        <taxon>Magnoliopsida</taxon>
        <taxon>eudicotyledons</taxon>
        <taxon>Gunneridae</taxon>
        <taxon>Pentapetalae</taxon>
        <taxon>rosids</taxon>
        <taxon>malvids</taxon>
        <taxon>Malvales</taxon>
        <taxon>Malvaceae</taxon>
        <taxon>Grewioideae</taxon>
        <taxon>Apeibeae</taxon>
        <taxon>Corchorus</taxon>
    </lineage>
</organism>
<name>A0A1R3IBQ8_COCAP</name>
<keyword evidence="6 15" id="KW-0812">Transmembrane</keyword>
<protein>
    <recommendedName>
        <fullName evidence="4">RING-type E3 ubiquitin transferase</fullName>
        <ecNumber evidence="4">2.3.2.27</ecNumber>
    </recommendedName>
</protein>
<sequence length="166" mass="17814">MAQISPSPSASPTLSIGGCQDTQESTPVELNLMIIVAAMLCALVCALGLHSMLQCVVQCTQRAVTEPREWVASRRLNSGLKKKEMVALPTSTYANSGSPSSSSGCAICLADFSDGDEIRMLPKCNHHFHVACIDQWLLSHSSCPTCRHRLKSNDSVPSLDQIVTAL</sequence>
<feature type="domain" description="RING-type" evidence="16">
    <location>
        <begin position="105"/>
        <end position="147"/>
    </location>
</feature>
<comment type="catalytic activity">
    <reaction evidence="1">
        <text>S-ubiquitinyl-[E2 ubiquitin-conjugating enzyme]-L-cysteine + [acceptor protein]-L-lysine = [E2 ubiquitin-conjugating enzyme]-L-cysteine + N(6)-ubiquitinyl-[acceptor protein]-L-lysine.</text>
        <dbReference type="EC" id="2.3.2.27"/>
    </reaction>
</comment>
<dbReference type="EMBL" id="AWWV01010332">
    <property type="protein sequence ID" value="OMO80019.1"/>
    <property type="molecule type" value="Genomic_DNA"/>
</dbReference>
<evidence type="ECO:0000256" key="12">
    <source>
        <dbReference type="ARBA" id="ARBA00023136"/>
    </source>
</evidence>
<dbReference type="InterPro" id="IPR001841">
    <property type="entry name" value="Znf_RING"/>
</dbReference>
<evidence type="ECO:0000256" key="2">
    <source>
        <dbReference type="ARBA" id="ARBA00004167"/>
    </source>
</evidence>
<dbReference type="SUPFAM" id="SSF57850">
    <property type="entry name" value="RING/U-box"/>
    <property type="match status" value="1"/>
</dbReference>
<dbReference type="PANTHER" id="PTHR45798:SF33">
    <property type="entry name" value="OS06G0666500 PROTEIN"/>
    <property type="match status" value="1"/>
</dbReference>
<dbReference type="GO" id="GO:0061630">
    <property type="term" value="F:ubiquitin protein ligase activity"/>
    <property type="evidence" value="ECO:0007669"/>
    <property type="project" value="UniProtKB-EC"/>
</dbReference>
<dbReference type="PANTHER" id="PTHR45798">
    <property type="entry name" value="RING-H2 FINGER PROTEIN ATL61-RELATED-RELATED"/>
    <property type="match status" value="1"/>
</dbReference>
<dbReference type="PROSITE" id="PS50089">
    <property type="entry name" value="ZF_RING_2"/>
    <property type="match status" value="1"/>
</dbReference>
<keyword evidence="5" id="KW-0808">Transferase</keyword>
<keyword evidence="12 15" id="KW-0472">Membrane</keyword>
<keyword evidence="11 15" id="KW-1133">Transmembrane helix</keyword>
<dbReference type="OMA" id="AAGCAIC"/>
<dbReference type="EC" id="2.3.2.27" evidence="4"/>
<dbReference type="Gramene" id="OMO80019">
    <property type="protein sequence ID" value="OMO80019"/>
    <property type="gene ID" value="CCACVL1_13204"/>
</dbReference>
<evidence type="ECO:0000259" key="16">
    <source>
        <dbReference type="PROSITE" id="PS50089"/>
    </source>
</evidence>
<keyword evidence="18" id="KW-1185">Reference proteome</keyword>
<dbReference type="Proteomes" id="UP000188268">
    <property type="component" value="Unassembled WGS sequence"/>
</dbReference>
<evidence type="ECO:0000256" key="1">
    <source>
        <dbReference type="ARBA" id="ARBA00000900"/>
    </source>
</evidence>
<dbReference type="InterPro" id="IPR052788">
    <property type="entry name" value="RING-type_E3_ligase_ATL"/>
</dbReference>
<dbReference type="STRING" id="210143.A0A1R3IBQ8"/>
<gene>
    <name evidence="17" type="ORF">CCACVL1_13204</name>
</gene>
<keyword evidence="10" id="KW-0862">Zinc</keyword>
<dbReference type="InterPro" id="IPR013083">
    <property type="entry name" value="Znf_RING/FYVE/PHD"/>
</dbReference>
<comment type="similarity">
    <text evidence="13">Belongs to the RING-type zinc finger family. ATL subfamily.</text>
</comment>
<evidence type="ECO:0000256" key="11">
    <source>
        <dbReference type="ARBA" id="ARBA00022989"/>
    </source>
</evidence>
<dbReference type="OrthoDB" id="8062037at2759"/>
<evidence type="ECO:0000256" key="15">
    <source>
        <dbReference type="SAM" id="Phobius"/>
    </source>
</evidence>
<evidence type="ECO:0000256" key="4">
    <source>
        <dbReference type="ARBA" id="ARBA00012483"/>
    </source>
</evidence>
<dbReference type="GO" id="GO:0016020">
    <property type="term" value="C:membrane"/>
    <property type="evidence" value="ECO:0007669"/>
    <property type="project" value="UniProtKB-SubCell"/>
</dbReference>
<dbReference type="CDD" id="cd16461">
    <property type="entry name" value="RING-H2_EL5-like"/>
    <property type="match status" value="1"/>
</dbReference>
<dbReference type="GO" id="GO:0008270">
    <property type="term" value="F:zinc ion binding"/>
    <property type="evidence" value="ECO:0007669"/>
    <property type="project" value="UniProtKB-KW"/>
</dbReference>
<keyword evidence="8 14" id="KW-0863">Zinc-finger</keyword>
<dbReference type="FunFam" id="3.30.40.10:FF:000187">
    <property type="entry name" value="E3 ubiquitin-protein ligase ATL6"/>
    <property type="match status" value="1"/>
</dbReference>
<accession>A0A1R3IBQ8</accession>
<evidence type="ECO:0000256" key="5">
    <source>
        <dbReference type="ARBA" id="ARBA00022679"/>
    </source>
</evidence>
<dbReference type="Pfam" id="PF13639">
    <property type="entry name" value="zf-RING_2"/>
    <property type="match status" value="1"/>
</dbReference>
<dbReference type="AlphaFoldDB" id="A0A1R3IBQ8"/>
<dbReference type="SMART" id="SM00184">
    <property type="entry name" value="RING"/>
    <property type="match status" value="1"/>
</dbReference>
<evidence type="ECO:0000256" key="13">
    <source>
        <dbReference type="ARBA" id="ARBA00024209"/>
    </source>
</evidence>
<evidence type="ECO:0000256" key="10">
    <source>
        <dbReference type="ARBA" id="ARBA00022833"/>
    </source>
</evidence>
<evidence type="ECO:0000256" key="7">
    <source>
        <dbReference type="ARBA" id="ARBA00022723"/>
    </source>
</evidence>
<evidence type="ECO:0000256" key="8">
    <source>
        <dbReference type="ARBA" id="ARBA00022771"/>
    </source>
</evidence>
<comment type="pathway">
    <text evidence="3">Protein modification; protein ubiquitination.</text>
</comment>
<evidence type="ECO:0000313" key="18">
    <source>
        <dbReference type="Proteomes" id="UP000188268"/>
    </source>
</evidence>
<evidence type="ECO:0000256" key="3">
    <source>
        <dbReference type="ARBA" id="ARBA00004906"/>
    </source>
</evidence>
<evidence type="ECO:0000313" key="17">
    <source>
        <dbReference type="EMBL" id="OMO80019.1"/>
    </source>
</evidence>
<comment type="subcellular location">
    <subcellularLocation>
        <location evidence="2">Membrane</location>
        <topology evidence="2">Single-pass membrane protein</topology>
    </subcellularLocation>
</comment>
<comment type="caution">
    <text evidence="17">The sequence shown here is derived from an EMBL/GenBank/DDBJ whole genome shotgun (WGS) entry which is preliminary data.</text>
</comment>
<evidence type="ECO:0000256" key="9">
    <source>
        <dbReference type="ARBA" id="ARBA00022786"/>
    </source>
</evidence>
<dbReference type="Gene3D" id="3.30.40.10">
    <property type="entry name" value="Zinc/RING finger domain, C3HC4 (zinc finger)"/>
    <property type="match status" value="1"/>
</dbReference>
<keyword evidence="9" id="KW-0833">Ubl conjugation pathway</keyword>
<proteinExistence type="inferred from homology"/>
<reference evidence="17 18" key="1">
    <citation type="submission" date="2013-09" db="EMBL/GenBank/DDBJ databases">
        <title>Corchorus capsularis genome sequencing.</title>
        <authorList>
            <person name="Alam M."/>
            <person name="Haque M.S."/>
            <person name="Islam M.S."/>
            <person name="Emdad E.M."/>
            <person name="Islam M.M."/>
            <person name="Ahmed B."/>
            <person name="Halim A."/>
            <person name="Hossen Q.M.M."/>
            <person name="Hossain M.Z."/>
            <person name="Ahmed R."/>
            <person name="Khan M.M."/>
            <person name="Islam R."/>
            <person name="Rashid M.M."/>
            <person name="Khan S.A."/>
            <person name="Rahman M.S."/>
            <person name="Alam M."/>
        </authorList>
    </citation>
    <scope>NUCLEOTIDE SEQUENCE [LARGE SCALE GENOMIC DNA]</scope>
    <source>
        <strain evidence="18">cv. CVL-1</strain>
        <tissue evidence="17">Whole seedling</tissue>
    </source>
</reference>
<evidence type="ECO:0000256" key="14">
    <source>
        <dbReference type="PROSITE-ProRule" id="PRU00175"/>
    </source>
</evidence>
<feature type="transmembrane region" description="Helical" evidence="15">
    <location>
        <begin position="32"/>
        <end position="53"/>
    </location>
</feature>